<dbReference type="EMBL" id="JMIR01000019">
    <property type="protein sequence ID" value="KEO82713.1"/>
    <property type="molecule type" value="Genomic_DNA"/>
</dbReference>
<comment type="caution">
    <text evidence="1">The sequence shown here is derived from an EMBL/GenBank/DDBJ whole genome shotgun (WGS) entry which is preliminary data.</text>
</comment>
<dbReference type="OrthoDB" id="2381397at2"/>
<dbReference type="RefSeq" id="WP_038089700.1">
    <property type="nucleotide sequence ID" value="NZ_JMIR01000019.1"/>
</dbReference>
<protein>
    <submittedName>
        <fullName evidence="1">Uncharacterized protein</fullName>
    </submittedName>
</protein>
<keyword evidence="2" id="KW-1185">Reference proteome</keyword>
<dbReference type="Proteomes" id="UP000027931">
    <property type="component" value="Unassembled WGS sequence"/>
</dbReference>
<evidence type="ECO:0000313" key="2">
    <source>
        <dbReference type="Proteomes" id="UP000027931"/>
    </source>
</evidence>
<evidence type="ECO:0000313" key="1">
    <source>
        <dbReference type="EMBL" id="KEO82713.1"/>
    </source>
</evidence>
<dbReference type="STRING" id="1157490.EL26_14200"/>
<organism evidence="1 2">
    <name type="scientific">Tumebacillus flagellatus</name>
    <dbReference type="NCBI Taxonomy" id="1157490"/>
    <lineage>
        <taxon>Bacteria</taxon>
        <taxon>Bacillati</taxon>
        <taxon>Bacillota</taxon>
        <taxon>Bacilli</taxon>
        <taxon>Bacillales</taxon>
        <taxon>Alicyclobacillaceae</taxon>
        <taxon>Tumebacillus</taxon>
    </lineage>
</organism>
<name>A0A074LSF1_9BACL</name>
<accession>A0A074LSF1</accession>
<gene>
    <name evidence="1" type="ORF">EL26_14200</name>
</gene>
<sequence>MKSWKKYLMLFASVVVLQMTGFYALEQYLTPSGETSSFSAVAVAKVSVPIEEHLQPPDTALLYDIDAKGKTMAYYTHQSQVVITNQKKQTLGLFDLEGAQYLQWMDNGKTLFYFVHHWGKYTFGVYKVAEQELVPLYDMESGNRVSIEQLFKSQYAQSIYFLYTEDGQKRLGFYESMFGFKSIGLNGFEPKKTWFDEKENILSIQDEVGVVHRYQNGREMPAKSSAQN</sequence>
<reference evidence="1 2" key="1">
    <citation type="journal article" date="2013" name="Int. J. Syst. Evol. Microbiol.">
        <title>Tumebacillus flagellatus sp. nov., an alpha-amylase/pullulanase-producing bacterium isolated from cassava wastewater.</title>
        <authorList>
            <person name="Wang Q."/>
            <person name="Xie N."/>
            <person name="Qin Y."/>
            <person name="Shen N."/>
            <person name="Zhu J."/>
            <person name="Mi H."/>
            <person name="Huang R."/>
        </authorList>
    </citation>
    <scope>NUCLEOTIDE SEQUENCE [LARGE SCALE GENOMIC DNA]</scope>
    <source>
        <strain evidence="1 2">GST4</strain>
    </source>
</reference>
<proteinExistence type="predicted"/>
<dbReference type="AlphaFoldDB" id="A0A074LSF1"/>